<geneLocation type="plasmid" evidence="1">
    <name>unnamed4</name>
</geneLocation>
<protein>
    <submittedName>
        <fullName evidence="2">Replication protein</fullName>
    </submittedName>
</protein>
<dbReference type="EMBL" id="KX517801">
    <property type="protein sequence ID" value="ARD69894.1"/>
    <property type="molecule type" value="Genomic_DNA"/>
</dbReference>
<keyword evidence="1" id="KW-0614">Plasmid</keyword>
<reference evidence="1" key="1">
    <citation type="journal article" date="2017" name="J. Invertebr. Pathol.">
        <title>Identification and bacterial characteristics of Xenorhabdus hominickii ANU101 from an entomopathogenic nematode, Steinernema monticolum.</title>
        <authorList>
            <person name="Park Y."/>
            <person name="Kang S."/>
            <person name="Sadekuzzaman M."/>
            <person name="Kim H."/>
            <person name="Jung J.K."/>
            <person name="Kim Y."/>
        </authorList>
    </citation>
    <scope>NUCLEOTIDE SEQUENCE</scope>
    <source>
        <strain evidence="1">ANU101</strain>
        <plasmid evidence="1">unnamed4</plasmid>
    </source>
</reference>
<dbReference type="AlphaFoldDB" id="A0A1V0M4T8"/>
<evidence type="ECO:0000313" key="3">
    <source>
        <dbReference type="Proteomes" id="UP000225433"/>
    </source>
</evidence>
<evidence type="ECO:0000313" key="1">
    <source>
        <dbReference type="EMBL" id="ARD69894.1"/>
    </source>
</evidence>
<reference evidence="2 3" key="2">
    <citation type="journal article" date="2017" name="Nat. Microbiol.">
        <title>Natural product diversity associated with the nematode symbionts Photorhabdus and Xenorhabdus.</title>
        <authorList>
            <person name="Tobias N.J."/>
            <person name="Wolff H."/>
            <person name="Djahanschiri B."/>
            <person name="Grundmann F."/>
            <person name="Kronenwerth M."/>
            <person name="Shi Y.M."/>
            <person name="Simonyi S."/>
            <person name="Grun P."/>
            <person name="Shapiro-Ilan D."/>
            <person name="Pidot S.J."/>
            <person name="Stinear T.P."/>
            <person name="Ebersberger I."/>
            <person name="Bode H.B."/>
        </authorList>
    </citation>
    <scope>NUCLEOTIDE SEQUENCE [LARGE SCALE GENOMIC DNA]</scope>
    <source>
        <strain evidence="2 3">DSM 17903</strain>
    </source>
</reference>
<gene>
    <name evidence="2" type="ORF">Xhom_04920</name>
</gene>
<name>A0A1V0M4T8_XENHO</name>
<evidence type="ECO:0000313" key="2">
    <source>
        <dbReference type="EMBL" id="PHM51440.1"/>
    </source>
</evidence>
<dbReference type="Proteomes" id="UP000225433">
    <property type="component" value="Unassembled WGS sequence"/>
</dbReference>
<proteinExistence type="predicted"/>
<dbReference type="EMBL" id="NJAI01000018">
    <property type="protein sequence ID" value="PHM51440.1"/>
    <property type="molecule type" value="Genomic_DNA"/>
</dbReference>
<organism evidence="1">
    <name type="scientific">Xenorhabdus hominickii</name>
    <dbReference type="NCBI Taxonomy" id="351679"/>
    <lineage>
        <taxon>Bacteria</taxon>
        <taxon>Pseudomonadati</taxon>
        <taxon>Pseudomonadota</taxon>
        <taxon>Gammaproteobacteria</taxon>
        <taxon>Enterobacterales</taxon>
        <taxon>Morganellaceae</taxon>
        <taxon>Xenorhabdus</taxon>
    </lineage>
</organism>
<accession>A0A1V0M4T8</accession>
<sequence>MIRITVFYPPIQKGEFNQGGALKDVLKLNQETNEDLIMADEMSDGSDDGSRLAFGWEINERRYRRLPEKDGKRRD</sequence>